<proteinExistence type="predicted"/>
<protein>
    <recommendedName>
        <fullName evidence="3">Flagellar associated protein</fullName>
    </recommendedName>
</protein>
<name>A0AAW5E6P8_9BACI</name>
<dbReference type="InterPro" id="IPR022258">
    <property type="entry name" value="Flagellar_operon_YvyF"/>
</dbReference>
<evidence type="ECO:0000313" key="1">
    <source>
        <dbReference type="EMBL" id="MCH1625076.1"/>
    </source>
</evidence>
<accession>A0AAW5E6P8</accession>
<dbReference type="NCBIfam" id="TIGR03826">
    <property type="entry name" value="YvyF"/>
    <property type="match status" value="1"/>
</dbReference>
<dbReference type="AlphaFoldDB" id="A0AAW5E6P8"/>
<keyword evidence="2" id="KW-1185">Reference proteome</keyword>
<evidence type="ECO:0008006" key="3">
    <source>
        <dbReference type="Google" id="ProtNLM"/>
    </source>
</evidence>
<dbReference type="Proteomes" id="UP001431131">
    <property type="component" value="Unassembled WGS sequence"/>
</dbReference>
<gene>
    <name evidence="1" type="ORF">MJG50_07030</name>
</gene>
<reference evidence="1" key="1">
    <citation type="submission" date="2022-02" db="EMBL/GenBank/DDBJ databases">
        <title>Fredinandcohnia quinoae sp. nov. isolated from Chenopodium quinoa seeds.</title>
        <authorList>
            <person name="Saati-Santamaria Z."/>
            <person name="Flores-Felix J.D."/>
            <person name="Igual J.M."/>
            <person name="Velazquez E."/>
            <person name="Garcia-Fraile P."/>
            <person name="Martinez-Molina E."/>
        </authorList>
    </citation>
    <scope>NUCLEOTIDE SEQUENCE</scope>
    <source>
        <strain evidence="1">SECRCQ15</strain>
    </source>
</reference>
<organism evidence="1 2">
    <name type="scientific">Fredinandcohnia quinoae</name>
    <dbReference type="NCBI Taxonomy" id="2918902"/>
    <lineage>
        <taxon>Bacteria</taxon>
        <taxon>Bacillati</taxon>
        <taxon>Bacillota</taxon>
        <taxon>Bacilli</taxon>
        <taxon>Bacillales</taxon>
        <taxon>Bacillaceae</taxon>
        <taxon>Fredinandcohnia</taxon>
    </lineage>
</organism>
<dbReference type="RefSeq" id="WP_240254021.1">
    <property type="nucleotide sequence ID" value="NZ_JAKTTI010000007.1"/>
</dbReference>
<dbReference type="EMBL" id="JAKTTI010000007">
    <property type="protein sequence ID" value="MCH1625076.1"/>
    <property type="molecule type" value="Genomic_DNA"/>
</dbReference>
<comment type="caution">
    <text evidence="1">The sequence shown here is derived from an EMBL/GenBank/DDBJ whole genome shotgun (WGS) entry which is preliminary data.</text>
</comment>
<evidence type="ECO:0000313" key="2">
    <source>
        <dbReference type="Proteomes" id="UP001431131"/>
    </source>
</evidence>
<sequence length="134" mass="15943">MGELMNCPHCGSIFVKTNLRDVCEKCYKKEEKDFETVYQFIRKRENRTATLVEVVKATEVDEELITKFIRTGRLRLAQFPNLGYPCKKCHTLIREGNLCQSCTTHLRKEMVHYEEEEERKRAIKERDKGRTYFS</sequence>